<evidence type="ECO:0000259" key="6">
    <source>
        <dbReference type="PROSITE" id="PS51192"/>
    </source>
</evidence>
<dbReference type="SUPFAM" id="SSF52540">
    <property type="entry name" value="P-loop containing nucleoside triphosphate hydrolases"/>
    <property type="match status" value="1"/>
</dbReference>
<evidence type="ECO:0000313" key="7">
    <source>
        <dbReference type="EMBL" id="KAL3889783.1"/>
    </source>
</evidence>
<dbReference type="Gene3D" id="3.40.50.300">
    <property type="entry name" value="P-loop containing nucleotide triphosphate hydrolases"/>
    <property type="match status" value="1"/>
</dbReference>
<dbReference type="GO" id="GO:0043138">
    <property type="term" value="F:3'-5' DNA helicase activity"/>
    <property type="evidence" value="ECO:0007669"/>
    <property type="project" value="UniProtKB-EC"/>
</dbReference>
<dbReference type="SMART" id="SM00487">
    <property type="entry name" value="DEXDc"/>
    <property type="match status" value="1"/>
</dbReference>
<dbReference type="InterPro" id="IPR014001">
    <property type="entry name" value="Helicase_ATP-bd"/>
</dbReference>
<dbReference type="EMBL" id="JBJQND010000001">
    <property type="protein sequence ID" value="KAL3889783.1"/>
    <property type="molecule type" value="Genomic_DNA"/>
</dbReference>
<dbReference type="InterPro" id="IPR027417">
    <property type="entry name" value="P-loop_NTPase"/>
</dbReference>
<reference evidence="7 8" key="1">
    <citation type="submission" date="2024-11" db="EMBL/GenBank/DDBJ databases">
        <title>Chromosome-level genome assembly of the freshwater bivalve Anodonta woodiana.</title>
        <authorList>
            <person name="Chen X."/>
        </authorList>
    </citation>
    <scope>NUCLEOTIDE SEQUENCE [LARGE SCALE GENOMIC DNA]</scope>
    <source>
        <strain evidence="7">MN2024</strain>
        <tissue evidence="7">Gills</tissue>
    </source>
</reference>
<comment type="caution">
    <text evidence="7">The sequence shown here is derived from an EMBL/GenBank/DDBJ whole genome shotgun (WGS) entry which is preliminary data.</text>
</comment>
<dbReference type="PANTHER" id="PTHR13710">
    <property type="entry name" value="DNA HELICASE RECQ FAMILY MEMBER"/>
    <property type="match status" value="1"/>
</dbReference>
<keyword evidence="2" id="KW-0238">DNA-binding</keyword>
<proteinExistence type="inferred from homology"/>
<dbReference type="InterPro" id="IPR011545">
    <property type="entry name" value="DEAD/DEAH_box_helicase_dom"/>
</dbReference>
<evidence type="ECO:0000256" key="3">
    <source>
        <dbReference type="ARBA" id="ARBA00023235"/>
    </source>
</evidence>
<evidence type="ECO:0000256" key="2">
    <source>
        <dbReference type="ARBA" id="ARBA00023125"/>
    </source>
</evidence>
<comment type="similarity">
    <text evidence="1">Belongs to the helicase family. RecQ subfamily.</text>
</comment>
<evidence type="ECO:0000313" key="8">
    <source>
        <dbReference type="Proteomes" id="UP001634394"/>
    </source>
</evidence>
<evidence type="ECO:0000256" key="1">
    <source>
        <dbReference type="ARBA" id="ARBA00005446"/>
    </source>
</evidence>
<name>A0ABD3XXN4_SINWO</name>
<dbReference type="Proteomes" id="UP001634394">
    <property type="component" value="Unassembled WGS sequence"/>
</dbReference>
<protein>
    <recommendedName>
        <fullName evidence="5">DNA 3'-5' helicase</fullName>
        <ecNumber evidence="5">5.6.2.4</ecNumber>
    </recommendedName>
</protein>
<dbReference type="PROSITE" id="PS51192">
    <property type="entry name" value="HELICASE_ATP_BIND_1"/>
    <property type="match status" value="1"/>
</dbReference>
<evidence type="ECO:0000256" key="5">
    <source>
        <dbReference type="ARBA" id="ARBA00034808"/>
    </source>
</evidence>
<dbReference type="GO" id="GO:0003677">
    <property type="term" value="F:DNA binding"/>
    <property type="evidence" value="ECO:0007669"/>
    <property type="project" value="UniProtKB-KW"/>
</dbReference>
<sequence length="220" mass="25522">MPYLDRMCNLKQAVSKYHQTILALETPITWLRPRQIDALYSLRESKDLVVVLTTGYGKTLIFEPIPFYLQCKVVVLIPLNVILNQLCSRLDGHVICVTEHFQDFSKLRMGEFSYMVGHPEDILDKNVLECLLESEWTKQQVCLIIDEAHCILHWQDEFRPAYKEIKNLQVFFPVCTICAMTATVNKDSIKSFKKELKLSRCSIINCTPLLQKNISLLVKR</sequence>
<dbReference type="EC" id="5.6.2.4" evidence="5"/>
<evidence type="ECO:0000256" key="4">
    <source>
        <dbReference type="ARBA" id="ARBA00034617"/>
    </source>
</evidence>
<organism evidence="7 8">
    <name type="scientific">Sinanodonta woodiana</name>
    <name type="common">Chinese pond mussel</name>
    <name type="synonym">Anodonta woodiana</name>
    <dbReference type="NCBI Taxonomy" id="1069815"/>
    <lineage>
        <taxon>Eukaryota</taxon>
        <taxon>Metazoa</taxon>
        <taxon>Spiralia</taxon>
        <taxon>Lophotrochozoa</taxon>
        <taxon>Mollusca</taxon>
        <taxon>Bivalvia</taxon>
        <taxon>Autobranchia</taxon>
        <taxon>Heteroconchia</taxon>
        <taxon>Palaeoheterodonta</taxon>
        <taxon>Unionida</taxon>
        <taxon>Unionoidea</taxon>
        <taxon>Unionidae</taxon>
        <taxon>Unioninae</taxon>
        <taxon>Sinanodonta</taxon>
    </lineage>
</organism>
<dbReference type="PANTHER" id="PTHR13710:SF105">
    <property type="entry name" value="ATP-DEPENDENT DNA HELICASE Q1"/>
    <property type="match status" value="1"/>
</dbReference>
<keyword evidence="3" id="KW-0413">Isomerase</keyword>
<accession>A0ABD3XXN4</accession>
<feature type="domain" description="Helicase ATP-binding" evidence="6">
    <location>
        <begin position="39"/>
        <end position="202"/>
    </location>
</feature>
<gene>
    <name evidence="7" type="ORF">ACJMK2_002111</name>
</gene>
<keyword evidence="8" id="KW-1185">Reference proteome</keyword>
<comment type="catalytic activity">
    <reaction evidence="4">
        <text>Couples ATP hydrolysis with the unwinding of duplex DNA by translocating in the 3'-5' direction.</text>
        <dbReference type="EC" id="5.6.2.4"/>
    </reaction>
</comment>
<dbReference type="Pfam" id="PF00270">
    <property type="entry name" value="DEAD"/>
    <property type="match status" value="1"/>
</dbReference>
<dbReference type="AlphaFoldDB" id="A0ABD3XXN4"/>